<accession>A0A923MZ80</accession>
<evidence type="ECO:0000256" key="2">
    <source>
        <dbReference type="ARBA" id="ARBA00023136"/>
    </source>
</evidence>
<name>A0A923MZ80_9FLAO</name>
<evidence type="ECO:0000313" key="6">
    <source>
        <dbReference type="EMBL" id="MBC5845043.1"/>
    </source>
</evidence>
<feature type="signal peptide" evidence="4">
    <location>
        <begin position="1"/>
        <end position="21"/>
    </location>
</feature>
<keyword evidence="2" id="KW-0472">Membrane</keyword>
<dbReference type="RefSeq" id="WP_187019129.1">
    <property type="nucleotide sequence ID" value="NZ_JACRUK010000027.1"/>
</dbReference>
<dbReference type="Pfam" id="PF14905">
    <property type="entry name" value="OMP_b-brl_3"/>
    <property type="match status" value="1"/>
</dbReference>
<feature type="chain" id="PRO_5037710818" evidence="4">
    <location>
        <begin position="22"/>
        <end position="715"/>
    </location>
</feature>
<feature type="domain" description="Outer membrane protein beta-barrel" evidence="5">
    <location>
        <begin position="292"/>
        <end position="688"/>
    </location>
</feature>
<dbReference type="EMBL" id="JACRUL010000027">
    <property type="protein sequence ID" value="MBC5845043.1"/>
    <property type="molecule type" value="Genomic_DNA"/>
</dbReference>
<keyword evidence="3" id="KW-0998">Cell outer membrane</keyword>
<gene>
    <name evidence="6" type="ORF">H8R25_11395</name>
</gene>
<comment type="subcellular location">
    <subcellularLocation>
        <location evidence="1">Cell outer membrane</location>
    </subcellularLocation>
</comment>
<keyword evidence="7" id="KW-1185">Reference proteome</keyword>
<evidence type="ECO:0000313" key="7">
    <source>
        <dbReference type="Proteomes" id="UP000641454"/>
    </source>
</evidence>
<sequence>MRQSKIIISLASALISTCMFSQQENEKTKVNELQEVVISSKKTFIEQTANRININVSQSPIASTSNAYDILLQSPGVIEQNGTLIFRSKSVTVLIDGKLTNLSGEELKTMLASVSGNTIDKVEILPNPSSKYDALGGSVINIKLLKNRKNGLSGSLIANSKIGKYASFLPGMTLNYKIKSVNIYSSYNYENSKQYYKNNSNQTLSPISSLLQDEKGDATKDNHNYRIGIDYDITKKNTIGFLFRGMSNNNTLSSNNNINLLTSGNSSISDLKNDNKSKIFNPATNLYYKTVLDSLQRTITVNLDYFEYKKDVNENFITKYFTIYTPDILLRDFTNGNNKVYSAAVDFEYPSSIGNFEFGLKNINTKSGNDITWENFLNDVWTNDPLKSNNFIYKENINAGYATYDKALGDNWQITLGLRGEHTHSDSRLIGGEQNIRNYFNLFPNLNLQYLKNLNNIFNFSYRKSIQRFGFDVVNPFIRYQSEYTYFQGNPNIRPQINHGFDLTYTYRQTLTFGASETHSIDPLGPLFTKNGNTTISTYTNFKNSDFFYIYSAWNKEFFKMWTMNLVGGTGFYKYNTSTDDYNSTRGNDAWAYLIQNNNSFKFKNNWSAQLNMVYQSPIAMGIYKTKGYFNSNFGISKQLLDNKMSLKLVVSDIFNTMRSSYTVDYNNVILNQNKKSETRFVTIGLTYKFGGSSSKLKRSNETFDDLEKRMKTEQ</sequence>
<dbReference type="Proteomes" id="UP000641454">
    <property type="component" value="Unassembled WGS sequence"/>
</dbReference>
<dbReference type="InterPro" id="IPR036942">
    <property type="entry name" value="Beta-barrel_TonB_sf"/>
</dbReference>
<reference evidence="6 7" key="1">
    <citation type="submission" date="2020-08" db="EMBL/GenBank/DDBJ databases">
        <title>Description of novel Flavobacterium F-392 isolate.</title>
        <authorList>
            <person name="Saticioglu I.B."/>
            <person name="Duman M."/>
            <person name="Altun S."/>
        </authorList>
    </citation>
    <scope>NUCLEOTIDE SEQUENCE [LARGE SCALE GENOMIC DNA]</scope>
    <source>
        <strain evidence="6 7">F-392</strain>
    </source>
</reference>
<organism evidence="6 7">
    <name type="scientific">Flavobacterium muglaense</name>
    <dbReference type="NCBI Taxonomy" id="2764716"/>
    <lineage>
        <taxon>Bacteria</taxon>
        <taxon>Pseudomonadati</taxon>
        <taxon>Bacteroidota</taxon>
        <taxon>Flavobacteriia</taxon>
        <taxon>Flavobacteriales</taxon>
        <taxon>Flavobacteriaceae</taxon>
        <taxon>Flavobacterium</taxon>
    </lineage>
</organism>
<evidence type="ECO:0000256" key="3">
    <source>
        <dbReference type="ARBA" id="ARBA00023237"/>
    </source>
</evidence>
<dbReference type="InterPro" id="IPR041700">
    <property type="entry name" value="OMP_b-brl_3"/>
</dbReference>
<dbReference type="AlphaFoldDB" id="A0A923MZ80"/>
<dbReference type="Gene3D" id="2.40.170.20">
    <property type="entry name" value="TonB-dependent receptor, beta-barrel domain"/>
    <property type="match status" value="1"/>
</dbReference>
<protein>
    <submittedName>
        <fullName evidence="6">Outer membrane beta-barrel protein</fullName>
    </submittedName>
</protein>
<evidence type="ECO:0000256" key="4">
    <source>
        <dbReference type="SAM" id="SignalP"/>
    </source>
</evidence>
<dbReference type="SUPFAM" id="SSF56935">
    <property type="entry name" value="Porins"/>
    <property type="match status" value="1"/>
</dbReference>
<comment type="caution">
    <text evidence="6">The sequence shown here is derived from an EMBL/GenBank/DDBJ whole genome shotgun (WGS) entry which is preliminary data.</text>
</comment>
<proteinExistence type="predicted"/>
<dbReference type="GO" id="GO:0009279">
    <property type="term" value="C:cell outer membrane"/>
    <property type="evidence" value="ECO:0007669"/>
    <property type="project" value="UniProtKB-SubCell"/>
</dbReference>
<evidence type="ECO:0000259" key="5">
    <source>
        <dbReference type="Pfam" id="PF14905"/>
    </source>
</evidence>
<keyword evidence="4" id="KW-0732">Signal</keyword>
<evidence type="ECO:0000256" key="1">
    <source>
        <dbReference type="ARBA" id="ARBA00004442"/>
    </source>
</evidence>